<evidence type="ECO:0000313" key="15">
    <source>
        <dbReference type="EMBL" id="MFA0812173.1"/>
    </source>
</evidence>
<evidence type="ECO:0000256" key="12">
    <source>
        <dbReference type="SAM" id="SignalP"/>
    </source>
</evidence>
<feature type="chain" id="PRO_5046790337" evidence="12">
    <location>
        <begin position="29"/>
        <end position="703"/>
    </location>
</feature>
<accession>A0ABV4P2I6</accession>
<proteinExistence type="inferred from homology"/>
<keyword evidence="3 10" id="KW-0813">Transport</keyword>
<comment type="similarity">
    <text evidence="2 10 11">Belongs to the TonB-dependent receptor family.</text>
</comment>
<evidence type="ECO:0000256" key="8">
    <source>
        <dbReference type="ARBA" id="ARBA00023170"/>
    </source>
</evidence>
<dbReference type="Pfam" id="PF07715">
    <property type="entry name" value="Plug"/>
    <property type="match status" value="1"/>
</dbReference>
<feature type="signal peptide" evidence="12">
    <location>
        <begin position="1"/>
        <end position="28"/>
    </location>
</feature>
<dbReference type="Gene3D" id="2.170.130.10">
    <property type="entry name" value="TonB-dependent receptor, plug domain"/>
    <property type="match status" value="1"/>
</dbReference>
<keyword evidence="5 10" id="KW-0812">Transmembrane</keyword>
<sequence length="703" mass="77582">MSYHQRLGRRTSLAIAIFSALHVSASLAEEGAAVDMEEVTVTGSLLGQSSLEEIKSYAGNRSILTAEMLEKSASLSIDAALQQVPGIKVQDETGTGVLPNVAVRGLSASRSGYTQFLVDGVPLTLAPYGHTGQSLFPATLKSLDRIDIVRGGAAVQYGPNNVGGVINLVTKPIAEDWQTSLEEKVTFFSGGNHLTDTYLRTGGQVNESFALQLEGNIVKGESFRDHSDTDVQNWILKSRWDIDAEQSLGVTLQQYDAETDMPGALHTEAFEQDRTQSLRPNDEFSGDTTRATVQYNRQFDSLGAADGGEFNWTTFGHNSSRNFQWDFTTDPSADHWADTRAPATHLRSSPREFKVWGTEPRMALQFNGEDVNHKLTAGARLVKEDIDYQLGQVLLSTNTESIPRDWHLETSAVAIYLSDEIQLLDQRLTISPGIRYENVDMTFQDLIAGTETDNSLTEVLPGLTVGYQAGDNWFVYSNAQRSLRVPQIAVIRGVGEEGAELAWNYEAGLRYTLGDSVSLNTSLYRIDFKDQLLYNSFEQSFDNIGETRHQGIEIEGSLTPQSLTNLTLNVAYNYLDSEQREGVNTGNELPYASKHQIHWDASYAFDSVDATLSGFYYSSAFSDQSNAEEENAAGTTGELPSYMVWNLQISKTTELSGDGTLYTALSVNNLFDKEYYFRGIDVSPAGRYPAPSRSISAEVRYTF</sequence>
<keyword evidence="8 15" id="KW-0675">Receptor</keyword>
<dbReference type="EMBL" id="JBGMEK010000034">
    <property type="protein sequence ID" value="MFA0812173.1"/>
    <property type="molecule type" value="Genomic_DNA"/>
</dbReference>
<keyword evidence="12" id="KW-0732">Signal</keyword>
<dbReference type="Gene3D" id="2.40.170.20">
    <property type="entry name" value="TonB-dependent receptor, beta-barrel domain"/>
    <property type="match status" value="1"/>
</dbReference>
<gene>
    <name evidence="15" type="ORF">ACCI49_14760</name>
</gene>
<dbReference type="PANTHER" id="PTHR30442:SF0">
    <property type="entry name" value="FE(3+) DICITRATE TRANSPORT PROTEIN FECA"/>
    <property type="match status" value="1"/>
</dbReference>
<dbReference type="PANTHER" id="PTHR30442">
    <property type="entry name" value="IRON III DICITRATE TRANSPORT PROTEIN FECA"/>
    <property type="match status" value="1"/>
</dbReference>
<evidence type="ECO:0000256" key="1">
    <source>
        <dbReference type="ARBA" id="ARBA00004571"/>
    </source>
</evidence>
<dbReference type="PROSITE" id="PS52016">
    <property type="entry name" value="TONB_DEPENDENT_REC_3"/>
    <property type="match status" value="1"/>
</dbReference>
<dbReference type="InterPro" id="IPR010105">
    <property type="entry name" value="TonB_sidphr_rcpt"/>
</dbReference>
<dbReference type="NCBIfam" id="TIGR01783">
    <property type="entry name" value="TonB-siderophor"/>
    <property type="match status" value="1"/>
</dbReference>
<feature type="domain" description="TonB-dependent receptor-like beta-barrel" evidence="13">
    <location>
        <begin position="249"/>
        <end position="670"/>
    </location>
</feature>
<evidence type="ECO:0000259" key="14">
    <source>
        <dbReference type="Pfam" id="PF07715"/>
    </source>
</evidence>
<keyword evidence="4 10" id="KW-1134">Transmembrane beta strand</keyword>
<evidence type="ECO:0000313" key="16">
    <source>
        <dbReference type="Proteomes" id="UP001569428"/>
    </source>
</evidence>
<evidence type="ECO:0000256" key="2">
    <source>
        <dbReference type="ARBA" id="ARBA00009810"/>
    </source>
</evidence>
<dbReference type="InterPro" id="IPR000531">
    <property type="entry name" value="Beta-barrel_TonB"/>
</dbReference>
<dbReference type="Pfam" id="PF00593">
    <property type="entry name" value="TonB_dep_Rec_b-barrel"/>
    <property type="match status" value="1"/>
</dbReference>
<keyword evidence="6 11" id="KW-0798">TonB box</keyword>
<dbReference type="InterPro" id="IPR012910">
    <property type="entry name" value="Plug_dom"/>
</dbReference>
<name>A0ABV4P2I6_9GAMM</name>
<evidence type="ECO:0000259" key="13">
    <source>
        <dbReference type="Pfam" id="PF00593"/>
    </source>
</evidence>
<evidence type="ECO:0000256" key="6">
    <source>
        <dbReference type="ARBA" id="ARBA00023077"/>
    </source>
</evidence>
<dbReference type="RefSeq" id="WP_371839802.1">
    <property type="nucleotide sequence ID" value="NZ_JBGMEK010000034.1"/>
</dbReference>
<dbReference type="SUPFAM" id="SSF56935">
    <property type="entry name" value="Porins"/>
    <property type="match status" value="1"/>
</dbReference>
<protein>
    <submittedName>
        <fullName evidence="15">TonB-dependent receptor family protein</fullName>
    </submittedName>
</protein>
<dbReference type="CDD" id="cd01347">
    <property type="entry name" value="ligand_gated_channel"/>
    <property type="match status" value="1"/>
</dbReference>
<keyword evidence="9 10" id="KW-0998">Cell outer membrane</keyword>
<comment type="subcellular location">
    <subcellularLocation>
        <location evidence="1 10">Cell outer membrane</location>
        <topology evidence="1 10">Multi-pass membrane protein</topology>
    </subcellularLocation>
</comment>
<dbReference type="InterPro" id="IPR036942">
    <property type="entry name" value="Beta-barrel_TonB_sf"/>
</dbReference>
<evidence type="ECO:0000256" key="4">
    <source>
        <dbReference type="ARBA" id="ARBA00022452"/>
    </source>
</evidence>
<keyword evidence="16" id="KW-1185">Reference proteome</keyword>
<dbReference type="InterPro" id="IPR037066">
    <property type="entry name" value="Plug_dom_sf"/>
</dbReference>
<keyword evidence="7 10" id="KW-0472">Membrane</keyword>
<comment type="caution">
    <text evidence="15">The sequence shown here is derived from an EMBL/GenBank/DDBJ whole genome shotgun (WGS) entry which is preliminary data.</text>
</comment>
<dbReference type="Proteomes" id="UP001569428">
    <property type="component" value="Unassembled WGS sequence"/>
</dbReference>
<dbReference type="InterPro" id="IPR039426">
    <property type="entry name" value="TonB-dep_rcpt-like"/>
</dbReference>
<evidence type="ECO:0000256" key="3">
    <source>
        <dbReference type="ARBA" id="ARBA00022448"/>
    </source>
</evidence>
<evidence type="ECO:0000256" key="9">
    <source>
        <dbReference type="ARBA" id="ARBA00023237"/>
    </source>
</evidence>
<organism evidence="15 16">
    <name type="scientific">Microbulbifer epialgicus</name>
    <dbReference type="NCBI Taxonomy" id="393907"/>
    <lineage>
        <taxon>Bacteria</taxon>
        <taxon>Pseudomonadati</taxon>
        <taxon>Pseudomonadota</taxon>
        <taxon>Gammaproteobacteria</taxon>
        <taxon>Cellvibrionales</taxon>
        <taxon>Microbulbiferaceae</taxon>
        <taxon>Microbulbifer</taxon>
    </lineage>
</organism>
<evidence type="ECO:0000256" key="7">
    <source>
        <dbReference type="ARBA" id="ARBA00023136"/>
    </source>
</evidence>
<evidence type="ECO:0000256" key="10">
    <source>
        <dbReference type="PROSITE-ProRule" id="PRU01360"/>
    </source>
</evidence>
<feature type="domain" description="TonB-dependent receptor plug" evidence="14">
    <location>
        <begin position="55"/>
        <end position="165"/>
    </location>
</feature>
<evidence type="ECO:0000256" key="5">
    <source>
        <dbReference type="ARBA" id="ARBA00022692"/>
    </source>
</evidence>
<reference evidence="15 16" key="1">
    <citation type="submission" date="2024-08" db="EMBL/GenBank/DDBJ databases">
        <authorList>
            <person name="Ishaq N."/>
        </authorList>
    </citation>
    <scope>NUCLEOTIDE SEQUENCE [LARGE SCALE GENOMIC DNA]</scope>
    <source>
        <strain evidence="15 16">DSM 18651</strain>
    </source>
</reference>
<evidence type="ECO:0000256" key="11">
    <source>
        <dbReference type="RuleBase" id="RU003357"/>
    </source>
</evidence>